<dbReference type="EMBL" id="VFWZ01000003">
    <property type="protein sequence ID" value="TPN85980.1"/>
    <property type="molecule type" value="Genomic_DNA"/>
</dbReference>
<gene>
    <name evidence="1" type="ORF">FHK87_11910</name>
</gene>
<keyword evidence="2" id="KW-1185">Reference proteome</keyword>
<sequence>MKNIYTVFLFCVLILANSCKTKTENNSSTDATTVKETSVEETSVEGTTIDAQTIISSPSGEQIGGFTLEPLTVYAAGSKYMSKSKPDKHKFYTNGSMVYEVKLKAGDFKLRDSKSNLLWKIKVYPDKVKVSNNEENENAFEIKKYEDKIKIKQDENTVYEVQLGDSSIAVNDEVLYQFSSDESSYAYAVLAINEIPEDQRIFILAELLKQL</sequence>
<dbReference type="Proteomes" id="UP000315540">
    <property type="component" value="Unassembled WGS sequence"/>
</dbReference>
<reference evidence="1 2" key="1">
    <citation type="submission" date="2019-06" db="EMBL/GenBank/DDBJ databases">
        <authorList>
            <person name="Meng X."/>
        </authorList>
    </citation>
    <scope>NUCLEOTIDE SEQUENCE [LARGE SCALE GENOMIC DNA]</scope>
    <source>
        <strain evidence="1 2">M625</strain>
    </source>
</reference>
<accession>A0A504JHN5</accession>
<evidence type="ECO:0000313" key="1">
    <source>
        <dbReference type="EMBL" id="TPN85980.1"/>
    </source>
</evidence>
<organism evidence="1 2">
    <name type="scientific">Aquimarina algicola</name>
    <dbReference type="NCBI Taxonomy" id="2589995"/>
    <lineage>
        <taxon>Bacteria</taxon>
        <taxon>Pseudomonadati</taxon>
        <taxon>Bacteroidota</taxon>
        <taxon>Flavobacteriia</taxon>
        <taxon>Flavobacteriales</taxon>
        <taxon>Flavobacteriaceae</taxon>
        <taxon>Aquimarina</taxon>
    </lineage>
</organism>
<name>A0A504JHN5_9FLAO</name>
<proteinExistence type="predicted"/>
<dbReference type="OrthoDB" id="982465at2"/>
<comment type="caution">
    <text evidence="1">The sequence shown here is derived from an EMBL/GenBank/DDBJ whole genome shotgun (WGS) entry which is preliminary data.</text>
</comment>
<dbReference type="RefSeq" id="WP_140593125.1">
    <property type="nucleotide sequence ID" value="NZ_VFWZ01000003.1"/>
</dbReference>
<evidence type="ECO:0000313" key="2">
    <source>
        <dbReference type="Proteomes" id="UP000315540"/>
    </source>
</evidence>
<dbReference type="AlphaFoldDB" id="A0A504JHN5"/>
<protein>
    <submittedName>
        <fullName evidence="1">Uncharacterized protein</fullName>
    </submittedName>
</protein>